<proteinExistence type="predicted"/>
<reference evidence="1" key="1">
    <citation type="submission" date="2020-05" db="EMBL/GenBank/DDBJ databases">
        <title>Large-scale comparative analyses of tick genomes elucidate their genetic diversity and vector capacities.</title>
        <authorList>
            <person name="Jia N."/>
            <person name="Wang J."/>
            <person name="Shi W."/>
            <person name="Du L."/>
            <person name="Sun Y."/>
            <person name="Zhan W."/>
            <person name="Jiang J."/>
            <person name="Wang Q."/>
            <person name="Zhang B."/>
            <person name="Ji P."/>
            <person name="Sakyi L.B."/>
            <person name="Cui X."/>
            <person name="Yuan T."/>
            <person name="Jiang B."/>
            <person name="Yang W."/>
            <person name="Lam T.T.-Y."/>
            <person name="Chang Q."/>
            <person name="Ding S."/>
            <person name="Wang X."/>
            <person name="Zhu J."/>
            <person name="Ruan X."/>
            <person name="Zhao L."/>
            <person name="Wei J."/>
            <person name="Que T."/>
            <person name="Du C."/>
            <person name="Cheng J."/>
            <person name="Dai P."/>
            <person name="Han X."/>
            <person name="Huang E."/>
            <person name="Gao Y."/>
            <person name="Liu J."/>
            <person name="Shao H."/>
            <person name="Ye R."/>
            <person name="Li L."/>
            <person name="Wei W."/>
            <person name="Wang X."/>
            <person name="Wang C."/>
            <person name="Yang T."/>
            <person name="Huo Q."/>
            <person name="Li W."/>
            <person name="Guo W."/>
            <person name="Chen H."/>
            <person name="Zhou L."/>
            <person name="Ni X."/>
            <person name="Tian J."/>
            <person name="Zhou Y."/>
            <person name="Sheng Y."/>
            <person name="Liu T."/>
            <person name="Pan Y."/>
            <person name="Xia L."/>
            <person name="Li J."/>
            <person name="Zhao F."/>
            <person name="Cao W."/>
        </authorList>
    </citation>
    <scope>NUCLEOTIDE SEQUENCE</scope>
    <source>
        <strain evidence="1">Dsil-2018</strain>
    </source>
</reference>
<evidence type="ECO:0000313" key="1">
    <source>
        <dbReference type="EMBL" id="KAH7941312.1"/>
    </source>
</evidence>
<dbReference type="EMBL" id="CM023476">
    <property type="protein sequence ID" value="KAH7941312.1"/>
    <property type="molecule type" value="Genomic_DNA"/>
</dbReference>
<comment type="caution">
    <text evidence="1">The sequence shown here is derived from an EMBL/GenBank/DDBJ whole genome shotgun (WGS) entry which is preliminary data.</text>
</comment>
<keyword evidence="2" id="KW-1185">Reference proteome</keyword>
<accession>A0ACB8CF30</accession>
<organism evidence="1 2">
    <name type="scientific">Dermacentor silvarum</name>
    <name type="common">Tick</name>
    <dbReference type="NCBI Taxonomy" id="543639"/>
    <lineage>
        <taxon>Eukaryota</taxon>
        <taxon>Metazoa</taxon>
        <taxon>Ecdysozoa</taxon>
        <taxon>Arthropoda</taxon>
        <taxon>Chelicerata</taxon>
        <taxon>Arachnida</taxon>
        <taxon>Acari</taxon>
        <taxon>Parasitiformes</taxon>
        <taxon>Ixodida</taxon>
        <taxon>Ixodoidea</taxon>
        <taxon>Ixodidae</taxon>
        <taxon>Rhipicephalinae</taxon>
        <taxon>Dermacentor</taxon>
    </lineage>
</organism>
<evidence type="ECO:0000313" key="2">
    <source>
        <dbReference type="Proteomes" id="UP000821865"/>
    </source>
</evidence>
<sequence>MVKLSEIPEGDDEYEFPAYRQYTAMFQSPPLAEVMSPASPWEQDDLKKQRKHKFKKHKAADVAGMAPERKKTEEQSPQMKAVEAVGAAPEENNQAPHAMEHNQDFGYMSCCLTVLFVLAVMLLVLGLAHVVDLTWSTAAPNIANITVTDSSGAIPGASSGPSFCSSDLCNREADYIKSLLEGSTAGPCENFYEHVCASWATAHPLVKNRGTGATVSTDTVIQDQLVASLLTLLSSNQEPDVSVAASLYNACADRSKETTATASVKRLLGSWAIKQWPREAAATTRESWTFAGQIMRDLGLATFLDVINGAGPGEATVVELSKPKHVFSCNDALRPSVAMQFRDAVSDIASAFTQNPDTALIDEIMTVFIRLASSPREPSVSELEELKFGGYVVVKLSEADAAITDFLRVAFDNAMFDPTTTVKLKSSRYVRNYLPAALRELPARAVMNYEAFLVLVRLAPFLPEKHTALRQLFFMDLRGRTLADAADSRTLCFMAVETVLPSCLDKLSASLYRTSDERGLIIDRLAHLENIFSRRISNLAWISEYEALVYRYQLKRRRAASFGHGNESCMDASSAAGYPAEKPVEFYHAVARSQQRATLRGQSTSGLPPALLSPMRTHASYDASRRRVPVPVALFNTSVPSNDTLFTLHLSRYAVRFYRALVEKLFDAAYESDSLGSADDLQRRLEILLNCFEEDLGQLPGSLQRPTPPPDPALSRGAVLEQTVALQIAYGAFKELLAVQRSRVDDRRYAKLPDMSSERLFLVYYALDNCETSNEDHLEHEGHLLPAAYRVNLPLRHLVEFAHVFGCRPDSEGMTRFPLGRRSSCAVVLPDSWSAMDGHGR</sequence>
<name>A0ACB8CF30_DERSI</name>
<gene>
    <name evidence="1" type="ORF">HPB49_012077</name>
</gene>
<dbReference type="Proteomes" id="UP000821865">
    <property type="component" value="Chromosome 7"/>
</dbReference>
<protein>
    <submittedName>
        <fullName evidence="1">Uncharacterized protein</fullName>
    </submittedName>
</protein>